<protein>
    <submittedName>
        <fullName evidence="1">Uncharacterized protein</fullName>
    </submittedName>
</protein>
<name>A0A0U0ZR50_9MYCO</name>
<sequence>MAKKALVQLQHAITECAAACGAAFAHTTHTEALPALQYAAGTVATLRDALGEHGAPWPLVSSAITATELFYRENEKFETKQKLVSDINRLLAEWTGLPTVPELTAAGDMTDASPD</sequence>
<reference evidence="1 2" key="1">
    <citation type="submission" date="2015-03" db="EMBL/GenBank/DDBJ databases">
        <authorList>
            <person name="Murphy D."/>
        </authorList>
    </citation>
    <scope>NUCLEOTIDE SEQUENCE [LARGE SCALE GENOMIC DNA]</scope>
    <source>
        <strain evidence="1 2">PAP088</strain>
    </source>
</reference>
<dbReference type="EMBL" id="CSWP01000009">
    <property type="protein sequence ID" value="CPV66597.1"/>
    <property type="molecule type" value="Genomic_DNA"/>
</dbReference>
<accession>A0A0U0ZR50</accession>
<dbReference type="RefSeq" id="WP_052619070.1">
    <property type="nucleotide sequence ID" value="NZ_CSWP01000009.1"/>
</dbReference>
<proteinExistence type="predicted"/>
<organism evidence="1 2">
    <name type="scientific">Mycobacteroides abscessus</name>
    <dbReference type="NCBI Taxonomy" id="36809"/>
    <lineage>
        <taxon>Bacteria</taxon>
        <taxon>Bacillati</taxon>
        <taxon>Actinomycetota</taxon>
        <taxon>Actinomycetes</taxon>
        <taxon>Mycobacteriales</taxon>
        <taxon>Mycobacteriaceae</taxon>
        <taxon>Mycobacteroides</taxon>
    </lineage>
</organism>
<evidence type="ECO:0000313" key="2">
    <source>
        <dbReference type="Proteomes" id="UP000045782"/>
    </source>
</evidence>
<dbReference type="Proteomes" id="UP000045782">
    <property type="component" value="Unassembled WGS sequence"/>
</dbReference>
<dbReference type="AlphaFoldDB" id="A0A0U0ZR50"/>
<gene>
    <name evidence="1" type="ORF">ERS075579_04037</name>
</gene>
<evidence type="ECO:0000313" key="1">
    <source>
        <dbReference type="EMBL" id="CPV66597.1"/>
    </source>
</evidence>